<dbReference type="eggNOG" id="ENOG502T10D">
    <property type="taxonomic scope" value="Eukaryota"/>
</dbReference>
<keyword evidence="3" id="KW-0812">Transmembrane</keyword>
<feature type="region of interest" description="Disordered" evidence="2">
    <location>
        <begin position="326"/>
        <end position="355"/>
    </location>
</feature>
<evidence type="ECO:0000313" key="5">
    <source>
        <dbReference type="EMBL" id="EEC46491.1"/>
    </source>
</evidence>
<dbReference type="InParanoid" id="B7G4Q0"/>
<keyword evidence="3" id="KW-0472">Membrane</keyword>
<dbReference type="AlphaFoldDB" id="B7G4Q0"/>
<dbReference type="InterPro" id="IPR013087">
    <property type="entry name" value="Znf_C2H2_type"/>
</dbReference>
<dbReference type="EMBL" id="CM000616">
    <property type="protein sequence ID" value="EEC46491.1"/>
    <property type="molecule type" value="Genomic_DNA"/>
</dbReference>
<reference evidence="5 6" key="1">
    <citation type="journal article" date="2008" name="Nature">
        <title>The Phaeodactylum genome reveals the evolutionary history of diatom genomes.</title>
        <authorList>
            <person name="Bowler C."/>
            <person name="Allen A.E."/>
            <person name="Badger J.H."/>
            <person name="Grimwood J."/>
            <person name="Jabbari K."/>
            <person name="Kuo A."/>
            <person name="Maheswari U."/>
            <person name="Martens C."/>
            <person name="Maumus F."/>
            <person name="Otillar R.P."/>
            <person name="Rayko E."/>
            <person name="Salamov A."/>
            <person name="Vandepoele K."/>
            <person name="Beszteri B."/>
            <person name="Gruber A."/>
            <person name="Heijde M."/>
            <person name="Katinka M."/>
            <person name="Mock T."/>
            <person name="Valentin K."/>
            <person name="Verret F."/>
            <person name="Berges J.A."/>
            <person name="Brownlee C."/>
            <person name="Cadoret J.P."/>
            <person name="Chiovitti A."/>
            <person name="Choi C.J."/>
            <person name="Coesel S."/>
            <person name="De Martino A."/>
            <person name="Detter J.C."/>
            <person name="Durkin C."/>
            <person name="Falciatore A."/>
            <person name="Fournet J."/>
            <person name="Haruta M."/>
            <person name="Huysman M.J."/>
            <person name="Jenkins B.D."/>
            <person name="Jiroutova K."/>
            <person name="Jorgensen R.E."/>
            <person name="Joubert Y."/>
            <person name="Kaplan A."/>
            <person name="Kroger N."/>
            <person name="Kroth P.G."/>
            <person name="La Roche J."/>
            <person name="Lindquist E."/>
            <person name="Lommer M."/>
            <person name="Martin-Jezequel V."/>
            <person name="Lopez P.J."/>
            <person name="Lucas S."/>
            <person name="Mangogna M."/>
            <person name="McGinnis K."/>
            <person name="Medlin L.K."/>
            <person name="Montsant A."/>
            <person name="Oudot-Le Secq M.P."/>
            <person name="Napoli C."/>
            <person name="Obornik M."/>
            <person name="Parker M.S."/>
            <person name="Petit J.L."/>
            <person name="Porcel B.M."/>
            <person name="Poulsen N."/>
            <person name="Robison M."/>
            <person name="Rychlewski L."/>
            <person name="Rynearson T.A."/>
            <person name="Schmutz J."/>
            <person name="Shapiro H."/>
            <person name="Siaut M."/>
            <person name="Stanley M."/>
            <person name="Sussman M.R."/>
            <person name="Taylor A.R."/>
            <person name="Vardi A."/>
            <person name="von Dassow P."/>
            <person name="Vyverman W."/>
            <person name="Willis A."/>
            <person name="Wyrwicz L.S."/>
            <person name="Rokhsar D.S."/>
            <person name="Weissenbach J."/>
            <person name="Armbrust E.V."/>
            <person name="Green B.R."/>
            <person name="Van de Peer Y."/>
            <person name="Grigoriev I.V."/>
        </authorList>
    </citation>
    <scope>NUCLEOTIDE SEQUENCE [LARGE SCALE GENOMIC DNA]</scope>
    <source>
        <strain evidence="5 6">CCAP 1055/1</strain>
    </source>
</reference>
<dbReference type="GeneID" id="7202909"/>
<evidence type="ECO:0000256" key="1">
    <source>
        <dbReference type="PROSITE-ProRule" id="PRU00042"/>
    </source>
</evidence>
<proteinExistence type="predicted"/>
<evidence type="ECO:0000256" key="3">
    <source>
        <dbReference type="SAM" id="Phobius"/>
    </source>
</evidence>
<evidence type="ECO:0000313" key="6">
    <source>
        <dbReference type="Proteomes" id="UP000000759"/>
    </source>
</evidence>
<dbReference type="RefSeq" id="XP_002181951.1">
    <property type="nucleotide sequence ID" value="XM_002181915.1"/>
</dbReference>
<dbReference type="PROSITE" id="PS50157">
    <property type="entry name" value="ZINC_FINGER_C2H2_2"/>
    <property type="match status" value="1"/>
</dbReference>
<keyword evidence="6" id="KW-1185">Reference proteome</keyword>
<dbReference type="Proteomes" id="UP000000759">
    <property type="component" value="Chromosome 14"/>
</dbReference>
<dbReference type="PANTHER" id="PTHR21385:SF0">
    <property type="entry name" value="RE51073P"/>
    <property type="match status" value="1"/>
</dbReference>
<evidence type="ECO:0000256" key="2">
    <source>
        <dbReference type="SAM" id="MobiDB-lite"/>
    </source>
</evidence>
<organism evidence="5 6">
    <name type="scientific">Phaeodactylum tricornutum (strain CCAP 1055/1)</name>
    <dbReference type="NCBI Taxonomy" id="556484"/>
    <lineage>
        <taxon>Eukaryota</taxon>
        <taxon>Sar</taxon>
        <taxon>Stramenopiles</taxon>
        <taxon>Ochrophyta</taxon>
        <taxon>Bacillariophyta</taxon>
        <taxon>Bacillariophyceae</taxon>
        <taxon>Bacillariophycidae</taxon>
        <taxon>Naviculales</taxon>
        <taxon>Phaeodactylaceae</taxon>
        <taxon>Phaeodactylum</taxon>
    </lineage>
</organism>
<evidence type="ECO:0000259" key="4">
    <source>
        <dbReference type="PROSITE" id="PS50157"/>
    </source>
</evidence>
<dbReference type="KEGG" id="pti:PHATRDRAFT_38018"/>
<dbReference type="Gene3D" id="3.30.160.60">
    <property type="entry name" value="Classic Zinc Finger"/>
    <property type="match status" value="1"/>
</dbReference>
<dbReference type="GO" id="GO:0008270">
    <property type="term" value="F:zinc ion binding"/>
    <property type="evidence" value="ECO:0007669"/>
    <property type="project" value="UniProtKB-KW"/>
</dbReference>
<dbReference type="PANTHER" id="PTHR21385">
    <property type="entry name" value="ZINC FINGER PROTEIN-RELATED"/>
    <property type="match status" value="1"/>
</dbReference>
<accession>B7G4Q0</accession>
<name>B7G4Q0_PHATC</name>
<dbReference type="HOGENOM" id="CLU_781822_0_0_1"/>
<keyword evidence="1" id="KW-0479">Metal-binding</keyword>
<protein>
    <recommendedName>
        <fullName evidence="4">C2H2-type domain-containing protein</fullName>
    </recommendedName>
</protein>
<sequence length="355" mass="40758">MATPEPYFACDRRLSRAARALVQQRLQKAPMHRNHALLDHSSSSSNNDEATVWEWLDRTLVQPSSACPLLHDALQEQEQAVVLVPPVSWRSGATPDWQRRGGGRQKRPHRTRPLHWFQCGLCWKTFGTRYYLDRHLERHHGEALGTHADDLDDSCPAITWCAFLGAHSCQDTALEEEPYYDRGSGGLGDDRDVVRRKVARRAHDYVCTAETIRHAQNACHAMVHECFGGTESELGTYLTESYCSTLACPHLLYQLWSKTLGGTQAAALVLKQVHEWEEDWIYWSKEHHEMGKWGFALLLVLVLFYGLAFWNRRHRDTFALAPFSSTHAPGRPRRRPCETPQLWPVPSSPFKQKRR</sequence>
<feature type="transmembrane region" description="Helical" evidence="3">
    <location>
        <begin position="293"/>
        <end position="310"/>
    </location>
</feature>
<keyword evidence="1" id="KW-0862">Zinc</keyword>
<dbReference type="PROSITE" id="PS00028">
    <property type="entry name" value="ZINC_FINGER_C2H2_1"/>
    <property type="match status" value="1"/>
</dbReference>
<feature type="domain" description="C2H2-type" evidence="4">
    <location>
        <begin position="117"/>
        <end position="144"/>
    </location>
</feature>
<keyword evidence="3" id="KW-1133">Transmembrane helix</keyword>
<gene>
    <name evidence="5" type="ORF">PHATRDRAFT_38018</name>
</gene>
<reference evidence="6" key="2">
    <citation type="submission" date="2008-08" db="EMBL/GenBank/DDBJ databases">
        <authorList>
            <consortium name="Diatom Consortium"/>
            <person name="Grigoriev I."/>
            <person name="Grimwood J."/>
            <person name="Kuo A."/>
            <person name="Otillar R.P."/>
            <person name="Salamov A."/>
            <person name="Detter J.C."/>
            <person name="Lindquist E."/>
            <person name="Shapiro H."/>
            <person name="Lucas S."/>
            <person name="Glavina del Rio T."/>
            <person name="Pitluck S."/>
            <person name="Rokhsar D."/>
            <person name="Bowler C."/>
        </authorList>
    </citation>
    <scope>GENOME REANNOTATION</scope>
    <source>
        <strain evidence="6">CCAP 1055/1</strain>
    </source>
</reference>
<dbReference type="PaxDb" id="2850-Phatr38018"/>
<keyword evidence="1" id="KW-0863">Zinc-finger</keyword>